<proteinExistence type="inferred from homology"/>
<dbReference type="InterPro" id="IPR051677">
    <property type="entry name" value="AfsR-DnrI-RedD_regulator"/>
</dbReference>
<evidence type="ECO:0000313" key="8">
    <source>
        <dbReference type="EMBL" id="MFC3889923.1"/>
    </source>
</evidence>
<dbReference type="RefSeq" id="WP_382367026.1">
    <property type="nucleotide sequence ID" value="NZ_JBHRZI010000002.1"/>
</dbReference>
<dbReference type="Gene3D" id="1.10.10.10">
    <property type="entry name" value="Winged helix-like DNA-binding domain superfamily/Winged helix DNA-binding domain"/>
    <property type="match status" value="1"/>
</dbReference>
<feature type="repeat" description="TPR" evidence="5">
    <location>
        <begin position="745"/>
        <end position="778"/>
    </location>
</feature>
<dbReference type="Pfam" id="PF13424">
    <property type="entry name" value="TPR_12"/>
    <property type="match status" value="3"/>
</dbReference>
<feature type="domain" description="OmpR/PhoB-type" evidence="7">
    <location>
        <begin position="1"/>
        <end position="94"/>
    </location>
</feature>
<keyword evidence="4" id="KW-0804">Transcription</keyword>
<dbReference type="InterPro" id="IPR001867">
    <property type="entry name" value="OmpR/PhoB-type_DNA-bd"/>
</dbReference>
<evidence type="ECO:0000256" key="4">
    <source>
        <dbReference type="ARBA" id="ARBA00023163"/>
    </source>
</evidence>
<dbReference type="Proteomes" id="UP001595690">
    <property type="component" value="Unassembled WGS sequence"/>
</dbReference>
<dbReference type="PANTHER" id="PTHR35807">
    <property type="entry name" value="TRANSCRIPTIONAL REGULATOR REDD-RELATED"/>
    <property type="match status" value="1"/>
</dbReference>
<organism evidence="8 9">
    <name type="scientific">Lentzea rhizosphaerae</name>
    <dbReference type="NCBI Taxonomy" id="2041025"/>
    <lineage>
        <taxon>Bacteria</taxon>
        <taxon>Bacillati</taxon>
        <taxon>Actinomycetota</taxon>
        <taxon>Actinomycetes</taxon>
        <taxon>Pseudonocardiales</taxon>
        <taxon>Pseudonocardiaceae</taxon>
        <taxon>Lentzea</taxon>
    </lineage>
</organism>
<accession>A0ABV8BHM1</accession>
<dbReference type="CDD" id="cd15831">
    <property type="entry name" value="BTAD"/>
    <property type="match status" value="1"/>
</dbReference>
<dbReference type="SMART" id="SM00028">
    <property type="entry name" value="TPR"/>
    <property type="match status" value="8"/>
</dbReference>
<dbReference type="Pfam" id="PF03704">
    <property type="entry name" value="BTAD"/>
    <property type="match status" value="1"/>
</dbReference>
<protein>
    <submittedName>
        <fullName evidence="8">Tetratricopeptide repeat protein</fullName>
    </submittedName>
</protein>
<dbReference type="SMART" id="SM01043">
    <property type="entry name" value="BTAD"/>
    <property type="match status" value="1"/>
</dbReference>
<reference evidence="9" key="1">
    <citation type="journal article" date="2019" name="Int. J. Syst. Evol. Microbiol.">
        <title>The Global Catalogue of Microorganisms (GCM) 10K type strain sequencing project: providing services to taxonomists for standard genome sequencing and annotation.</title>
        <authorList>
            <consortium name="The Broad Institute Genomics Platform"/>
            <consortium name="The Broad Institute Genome Sequencing Center for Infectious Disease"/>
            <person name="Wu L."/>
            <person name="Ma J."/>
        </authorList>
    </citation>
    <scope>NUCLEOTIDE SEQUENCE [LARGE SCALE GENOMIC DNA]</scope>
    <source>
        <strain evidence="9">CGMCC 4.7405</strain>
    </source>
</reference>
<dbReference type="InterPro" id="IPR019734">
    <property type="entry name" value="TPR_rpt"/>
</dbReference>
<evidence type="ECO:0000256" key="2">
    <source>
        <dbReference type="ARBA" id="ARBA00023015"/>
    </source>
</evidence>
<name>A0ABV8BHM1_9PSEU</name>
<dbReference type="InterPro" id="IPR036388">
    <property type="entry name" value="WH-like_DNA-bd_sf"/>
</dbReference>
<evidence type="ECO:0000256" key="3">
    <source>
        <dbReference type="ARBA" id="ARBA00023125"/>
    </source>
</evidence>
<dbReference type="PROSITE" id="PS50005">
    <property type="entry name" value="TPR"/>
    <property type="match status" value="1"/>
</dbReference>
<feature type="DNA-binding region" description="OmpR/PhoB-type" evidence="6">
    <location>
        <begin position="1"/>
        <end position="94"/>
    </location>
</feature>
<dbReference type="PANTHER" id="PTHR35807:SF1">
    <property type="entry name" value="TRANSCRIPTIONAL REGULATOR REDD"/>
    <property type="match status" value="1"/>
</dbReference>
<dbReference type="Gene3D" id="1.25.40.10">
    <property type="entry name" value="Tetratricopeptide repeat domain"/>
    <property type="match status" value="3"/>
</dbReference>
<keyword evidence="2" id="KW-0805">Transcription regulation</keyword>
<dbReference type="InterPro" id="IPR027417">
    <property type="entry name" value="P-loop_NTPase"/>
</dbReference>
<keyword evidence="3 6" id="KW-0238">DNA-binding</keyword>
<dbReference type="Pfam" id="PF00486">
    <property type="entry name" value="Trans_reg_C"/>
    <property type="match status" value="1"/>
</dbReference>
<dbReference type="PROSITE" id="PS51755">
    <property type="entry name" value="OMPR_PHOB"/>
    <property type="match status" value="1"/>
</dbReference>
<comment type="caution">
    <text evidence="8">The sequence shown here is derived from an EMBL/GenBank/DDBJ whole genome shotgun (WGS) entry which is preliminary data.</text>
</comment>
<comment type="similarity">
    <text evidence="1">Belongs to the AfsR/DnrI/RedD regulatory family.</text>
</comment>
<gene>
    <name evidence="8" type="ORF">ACFOWZ_00440</name>
</gene>
<evidence type="ECO:0000259" key="7">
    <source>
        <dbReference type="PROSITE" id="PS51755"/>
    </source>
</evidence>
<evidence type="ECO:0000256" key="5">
    <source>
        <dbReference type="PROSITE-ProRule" id="PRU00339"/>
    </source>
</evidence>
<dbReference type="InterPro" id="IPR011990">
    <property type="entry name" value="TPR-like_helical_dom_sf"/>
</dbReference>
<dbReference type="EMBL" id="JBHRZI010000002">
    <property type="protein sequence ID" value="MFC3889923.1"/>
    <property type="molecule type" value="Genomic_DNA"/>
</dbReference>
<evidence type="ECO:0000313" key="9">
    <source>
        <dbReference type="Proteomes" id="UP001595690"/>
    </source>
</evidence>
<keyword evidence="5" id="KW-0802">TPR repeat</keyword>
<keyword evidence="9" id="KW-1185">Reference proteome</keyword>
<dbReference type="SUPFAM" id="SSF52540">
    <property type="entry name" value="P-loop containing nucleoside triphosphate hydrolases"/>
    <property type="match status" value="1"/>
</dbReference>
<dbReference type="InterPro" id="IPR005158">
    <property type="entry name" value="BTAD"/>
</dbReference>
<evidence type="ECO:0000256" key="6">
    <source>
        <dbReference type="PROSITE-ProRule" id="PRU01091"/>
    </source>
</evidence>
<sequence>MRLRILGPVEIATDHGPALPARRMARVLLGVLALHANTFVPTERIVDALWDGSPPRSARINLRSYVSDLRRLLRSGGRSSTRIETASGGYLLASEPDDLDVLGFTALALAGRDCLARGDHEQAVERLTSAGALWRGPVLDGVPVPQAVAPTVRMLEDRRVDAIEDCVQARLELGRHAGLAAELRELTGRYELRERLWGQLMLALYRSGRPGEAMRAYDRLRRVLHAELGADPSPEIQQLHQRILRDDPGLAGPVRTAAVPQRAAPVPWQLPPDAEPFVGRHDELRTLDRLSAAASGTTAVVGTAGVGKTALAVHWAHGARDRFPDGCLYVDLRGYGPGAPVPPEQVLVGFLRVLGERGAHAGHDIAELSGRYRTAIADRKMLVVLDNARASEQVRPLLPGTAGCVVVVTSRDDLAGLVARDGARRVRLDPMTPDESQALLERLIGDQEGAGAVAEQCAGLPLALRIVAELAAQSATPLDELAATLADRQRALDEMDAGGDPGTAVVAVFDWSYRVLPPAAARAFGLLTWHPGADFDVHAAAALLETTPEEAGRLVAALCRAHLVQRGAKGRYHVHDLLRAYGMRQPPADAVAVALTGLFDYYVHAATVAETVLPLGRGRTPPPSAFRTPPLHDPVLAAHWLNSERANLVAVVAHCAIHGWHAQACELAQALRPYLDQGRHLAEAQTVHRHALHSARRLGEPARIGAALNNFGSVCHHLGRYAEAAEHLDAALALRRQAGDRTGEARTTSNLAGVYARLGRHGDAIEHYRRALAITRDIGDRASEAMVLANLAFVHLRLGSYLETVDCHRRALELTQLLDDRMMESIEHCNLGLVYALLGRHRESARSLRRAAEMCRELGDRQGEGFVSGNLAVLHTRLGNHWVARRHVERALAVHAASGEIASEAAVLGFQGDLLLHMGLPAQALRSFRQALTLDRRLGERFQEAQALNGIAAAATAMRRFDQAELHHDAALALATETGDRYERARALDGIGKLRCSTGNPGAAVALWREAAAIYDEIGVPEADQLKARLDGLAVPT</sequence>
<dbReference type="SUPFAM" id="SSF48452">
    <property type="entry name" value="TPR-like"/>
    <property type="match status" value="3"/>
</dbReference>
<dbReference type="InterPro" id="IPR016032">
    <property type="entry name" value="Sig_transdc_resp-reg_C-effctor"/>
</dbReference>
<dbReference type="SMART" id="SM00862">
    <property type="entry name" value="Trans_reg_C"/>
    <property type="match status" value="1"/>
</dbReference>
<evidence type="ECO:0000256" key="1">
    <source>
        <dbReference type="ARBA" id="ARBA00005820"/>
    </source>
</evidence>
<dbReference type="Gene3D" id="3.40.50.300">
    <property type="entry name" value="P-loop containing nucleotide triphosphate hydrolases"/>
    <property type="match status" value="1"/>
</dbReference>
<dbReference type="PRINTS" id="PR00364">
    <property type="entry name" value="DISEASERSIST"/>
</dbReference>
<dbReference type="SUPFAM" id="SSF46894">
    <property type="entry name" value="C-terminal effector domain of the bipartite response regulators"/>
    <property type="match status" value="1"/>
</dbReference>